<dbReference type="Gene3D" id="3.30.70.640">
    <property type="entry name" value="Molybdopterin cofactor biosynthesis C (MoaC) domain"/>
    <property type="match status" value="1"/>
</dbReference>
<dbReference type="GO" id="GO:0006777">
    <property type="term" value="P:Mo-molybdopterin cofactor biosynthetic process"/>
    <property type="evidence" value="ECO:0007669"/>
    <property type="project" value="UniProtKB-UniRule"/>
</dbReference>
<evidence type="ECO:0000256" key="4">
    <source>
        <dbReference type="ARBA" id="ARBA00023150"/>
    </source>
</evidence>
<dbReference type="PANTHER" id="PTHR22960:SF29">
    <property type="entry name" value="CYCLIC PYRANOPTERIN MONOPHOSPHATE SYNTHASE"/>
    <property type="match status" value="1"/>
</dbReference>
<evidence type="ECO:0000256" key="1">
    <source>
        <dbReference type="ARBA" id="ARBA00001637"/>
    </source>
</evidence>
<sequence length="159" mass="17281">MTELTHFDENGNARMVDVTEKSVTDRVAIASGIIKMSELALSKIVNKEAKKGDVLTVAQVGGIMAVKKTSDLIPMAHPIGITGADLTFEVDRENSQIKAICTVKVSEKTGVEMEALTGVSMSLLTIYDMVKAVDKTMEITDIKLEYKDGGKSGKFKRNR</sequence>
<dbReference type="NCBIfam" id="TIGR00581">
    <property type="entry name" value="moaC"/>
    <property type="match status" value="1"/>
</dbReference>
<dbReference type="OrthoDB" id="9794429at2"/>
<organism evidence="8 9">
    <name type="scientific">Peptoniphilus asaccharolyticus DSM 20463</name>
    <dbReference type="NCBI Taxonomy" id="573058"/>
    <lineage>
        <taxon>Bacteria</taxon>
        <taxon>Bacillati</taxon>
        <taxon>Bacillota</taxon>
        <taxon>Tissierellia</taxon>
        <taxon>Tissierellales</taxon>
        <taxon>Peptoniphilaceae</taxon>
        <taxon>Peptoniphilus</taxon>
    </lineage>
</organism>
<feature type="domain" description="Molybdopterin cofactor biosynthesis C (MoaC)" evidence="7">
    <location>
        <begin position="15"/>
        <end position="150"/>
    </location>
</feature>
<evidence type="ECO:0000259" key="7">
    <source>
        <dbReference type="Pfam" id="PF01967"/>
    </source>
</evidence>
<dbReference type="Pfam" id="PF01967">
    <property type="entry name" value="MoaC"/>
    <property type="match status" value="1"/>
</dbReference>
<dbReference type="InterPro" id="IPR050105">
    <property type="entry name" value="MoCo_biosynth_MoaA/MoaC"/>
</dbReference>
<dbReference type="InterPro" id="IPR047594">
    <property type="entry name" value="MoaC_bact/euk"/>
</dbReference>
<dbReference type="InterPro" id="IPR036522">
    <property type="entry name" value="MoaC_sf"/>
</dbReference>
<dbReference type="GO" id="GO:0061799">
    <property type="term" value="F:cyclic pyranopterin monophosphate synthase activity"/>
    <property type="evidence" value="ECO:0007669"/>
    <property type="project" value="UniProtKB-UniRule"/>
</dbReference>
<keyword evidence="5 6" id="KW-0456">Lyase</keyword>
<accession>A0A1W1VB64</accession>
<dbReference type="Proteomes" id="UP000192368">
    <property type="component" value="Unassembled WGS sequence"/>
</dbReference>
<feature type="binding site" evidence="6">
    <location>
        <begin position="75"/>
        <end position="77"/>
    </location>
    <ligand>
        <name>substrate</name>
    </ligand>
</feature>
<reference evidence="9" key="1">
    <citation type="submission" date="2017-04" db="EMBL/GenBank/DDBJ databases">
        <authorList>
            <person name="Varghese N."/>
            <person name="Submissions S."/>
        </authorList>
    </citation>
    <scope>NUCLEOTIDE SEQUENCE [LARGE SCALE GENOMIC DNA]</scope>
    <source>
        <strain evidence="9">DSM 20463</strain>
    </source>
</reference>
<comment type="subunit">
    <text evidence="6">Homohexamer; trimer of dimers.</text>
</comment>
<dbReference type="HAMAP" id="MF_01224_B">
    <property type="entry name" value="MoaC_B"/>
    <property type="match status" value="1"/>
</dbReference>
<comment type="catalytic activity">
    <reaction evidence="1 6">
        <text>(8S)-3',8-cyclo-7,8-dihydroguanosine 5'-triphosphate = cyclic pyranopterin phosphate + diphosphate</text>
        <dbReference type="Rhea" id="RHEA:49580"/>
        <dbReference type="ChEBI" id="CHEBI:33019"/>
        <dbReference type="ChEBI" id="CHEBI:59648"/>
        <dbReference type="ChEBI" id="CHEBI:131766"/>
        <dbReference type="EC" id="4.6.1.17"/>
    </reaction>
</comment>
<dbReference type="SUPFAM" id="SSF55040">
    <property type="entry name" value="Molybdenum cofactor biosynthesis protein C, MoaC"/>
    <property type="match status" value="1"/>
</dbReference>
<protein>
    <recommendedName>
        <fullName evidence="3 6">Cyclic pyranopterin monophosphate synthase</fullName>
        <ecNumber evidence="3 6">4.6.1.17</ecNumber>
    </recommendedName>
    <alternativeName>
        <fullName evidence="6">Molybdenum cofactor biosynthesis protein C</fullName>
    </alternativeName>
</protein>
<keyword evidence="4 6" id="KW-0501">Molybdenum cofactor biosynthesis</keyword>
<dbReference type="InterPro" id="IPR023045">
    <property type="entry name" value="MoaC"/>
</dbReference>
<evidence type="ECO:0000256" key="2">
    <source>
        <dbReference type="ARBA" id="ARBA00005046"/>
    </source>
</evidence>
<dbReference type="STRING" id="573058.SAMN00017477_1628"/>
<name>A0A1W1VB64_PEPAS</name>
<feature type="binding site" evidence="6">
    <location>
        <begin position="113"/>
        <end position="114"/>
    </location>
    <ligand>
        <name>substrate</name>
    </ligand>
</feature>
<evidence type="ECO:0000313" key="8">
    <source>
        <dbReference type="EMBL" id="SMB90430.1"/>
    </source>
</evidence>
<dbReference type="RefSeq" id="WP_084231190.1">
    <property type="nucleotide sequence ID" value="NZ_FWWR01000011.1"/>
</dbReference>
<dbReference type="EMBL" id="FWWR01000011">
    <property type="protein sequence ID" value="SMB90430.1"/>
    <property type="molecule type" value="Genomic_DNA"/>
</dbReference>
<comment type="pathway">
    <text evidence="2 6">Cofactor biosynthesis; molybdopterin biosynthesis.</text>
</comment>
<evidence type="ECO:0000313" key="9">
    <source>
        <dbReference type="Proteomes" id="UP000192368"/>
    </source>
</evidence>
<dbReference type="UniPathway" id="UPA00344"/>
<evidence type="ECO:0000256" key="5">
    <source>
        <dbReference type="ARBA" id="ARBA00023239"/>
    </source>
</evidence>
<proteinExistence type="inferred from homology"/>
<dbReference type="EC" id="4.6.1.17" evidence="3 6"/>
<evidence type="ECO:0000256" key="3">
    <source>
        <dbReference type="ARBA" id="ARBA00012575"/>
    </source>
</evidence>
<feature type="active site" evidence="6">
    <location>
        <position position="128"/>
    </location>
</feature>
<dbReference type="InterPro" id="IPR002820">
    <property type="entry name" value="Mopterin_CF_biosynth-C_dom"/>
</dbReference>
<dbReference type="CDD" id="cd01420">
    <property type="entry name" value="MoaC_PE"/>
    <property type="match status" value="1"/>
</dbReference>
<keyword evidence="9" id="KW-1185">Reference proteome</keyword>
<comment type="function">
    <text evidence="6">Catalyzes the conversion of (8S)-3',8-cyclo-7,8-dihydroguanosine 5'-triphosphate to cyclic pyranopterin monophosphate (cPMP).</text>
</comment>
<dbReference type="AlphaFoldDB" id="A0A1W1VB64"/>
<evidence type="ECO:0000256" key="6">
    <source>
        <dbReference type="HAMAP-Rule" id="MF_01224"/>
    </source>
</evidence>
<dbReference type="NCBIfam" id="NF006870">
    <property type="entry name" value="PRK09364.1"/>
    <property type="match status" value="1"/>
</dbReference>
<comment type="similarity">
    <text evidence="6">Belongs to the MoaC family.</text>
</comment>
<dbReference type="PANTHER" id="PTHR22960">
    <property type="entry name" value="MOLYBDOPTERIN COFACTOR SYNTHESIS PROTEIN A"/>
    <property type="match status" value="1"/>
</dbReference>
<gene>
    <name evidence="6" type="primary">moaC</name>
    <name evidence="8" type="ORF">SAMN00017477_1628</name>
</gene>